<feature type="transmembrane region" description="Helical" evidence="4">
    <location>
        <begin position="171"/>
        <end position="191"/>
    </location>
</feature>
<accession>A0A8H4RHF6</accession>
<evidence type="ECO:0000259" key="5">
    <source>
        <dbReference type="PROSITE" id="PS50850"/>
    </source>
</evidence>
<keyword evidence="4" id="KW-0812">Transmembrane</keyword>
<keyword evidence="4" id="KW-1133">Transmembrane helix</keyword>
<dbReference type="SUPFAM" id="SSF103473">
    <property type="entry name" value="MFS general substrate transporter"/>
    <property type="match status" value="1"/>
</dbReference>
<evidence type="ECO:0000256" key="4">
    <source>
        <dbReference type="SAM" id="Phobius"/>
    </source>
</evidence>
<dbReference type="PANTHER" id="PTHR11360:SF287">
    <property type="entry name" value="MFS MONOCARBOXYLATE TRANSPORTER"/>
    <property type="match status" value="1"/>
</dbReference>
<dbReference type="Pfam" id="PF07690">
    <property type="entry name" value="MFS_1"/>
    <property type="match status" value="1"/>
</dbReference>
<comment type="similarity">
    <text evidence="2">Belongs to the major facilitator superfamily. Monocarboxylate porter (TC 2.A.1.13) family.</text>
</comment>
<protein>
    <recommendedName>
        <fullName evidence="5">Major facilitator superfamily (MFS) profile domain-containing protein</fullName>
    </recommendedName>
</protein>
<dbReference type="Proteomes" id="UP000566819">
    <property type="component" value="Unassembled WGS sequence"/>
</dbReference>
<evidence type="ECO:0000256" key="2">
    <source>
        <dbReference type="ARBA" id="ARBA00006727"/>
    </source>
</evidence>
<dbReference type="InterPro" id="IPR020846">
    <property type="entry name" value="MFS_dom"/>
</dbReference>
<gene>
    <name evidence="6" type="ORF">G7Y89_g9186</name>
</gene>
<organism evidence="6 7">
    <name type="scientific">Cudoniella acicularis</name>
    <dbReference type="NCBI Taxonomy" id="354080"/>
    <lineage>
        <taxon>Eukaryota</taxon>
        <taxon>Fungi</taxon>
        <taxon>Dikarya</taxon>
        <taxon>Ascomycota</taxon>
        <taxon>Pezizomycotina</taxon>
        <taxon>Leotiomycetes</taxon>
        <taxon>Helotiales</taxon>
        <taxon>Tricladiaceae</taxon>
        <taxon>Cudoniella</taxon>
    </lineage>
</organism>
<dbReference type="InterPro" id="IPR050327">
    <property type="entry name" value="Proton-linked_MCT"/>
</dbReference>
<comment type="subcellular location">
    <subcellularLocation>
        <location evidence="1">Membrane</location>
        <topology evidence="1">Multi-pass membrane protein</topology>
    </subcellularLocation>
</comment>
<feature type="transmembrane region" description="Helical" evidence="4">
    <location>
        <begin position="246"/>
        <end position="266"/>
    </location>
</feature>
<dbReference type="InterPro" id="IPR036259">
    <property type="entry name" value="MFS_trans_sf"/>
</dbReference>
<dbReference type="AlphaFoldDB" id="A0A8H4RHF6"/>
<comment type="caution">
    <text evidence="6">The sequence shown here is derived from an EMBL/GenBank/DDBJ whole genome shotgun (WGS) entry which is preliminary data.</text>
</comment>
<evidence type="ECO:0000256" key="1">
    <source>
        <dbReference type="ARBA" id="ARBA00004141"/>
    </source>
</evidence>
<keyword evidence="7" id="KW-1185">Reference proteome</keyword>
<feature type="domain" description="Major facilitator superfamily (MFS) profile" evidence="5">
    <location>
        <begin position="212"/>
        <end position="364"/>
    </location>
</feature>
<sequence length="364" mass="39302">MASHGSSVSSKTSQEGSTNLEKQHQEDLLVVENKDVRVNVSVEDAENTDGDEENEVANLPRADGGRDAWLFLAGCFVFEALVWVIIVVAALIGSSFSTQVWQLILTQGVLYAIGGSLLYAPTMFYLDEWFIKRKGLAFGIMWAGVGTSGVIFPFLLTALLTRLGYANTLRIWSLILLLLCSPLIYFVKARLPVPSPPPPRQPISYSFFKTRTFIFLQLSNVLESLGFFMPSIYLPSYALSLGFSSTSSTLLLSLLNSFSVLGAITLGGLCDYLHVTTVIFISTLGSTLSIFLFWGLGVQLPMLVVFAATYGFFAGGYSAIWSGMMKEVKRGSPTAGMGTLMGIFAAGRGVGMVEGTGTGPSMGF</sequence>
<dbReference type="EMBL" id="JAAMPI010000738">
    <property type="protein sequence ID" value="KAF4628960.1"/>
    <property type="molecule type" value="Genomic_DNA"/>
</dbReference>
<feature type="region of interest" description="Disordered" evidence="3">
    <location>
        <begin position="1"/>
        <end position="28"/>
    </location>
</feature>
<evidence type="ECO:0000313" key="6">
    <source>
        <dbReference type="EMBL" id="KAF4628960.1"/>
    </source>
</evidence>
<dbReference type="OrthoDB" id="2213137at2759"/>
<evidence type="ECO:0000313" key="7">
    <source>
        <dbReference type="Proteomes" id="UP000566819"/>
    </source>
</evidence>
<feature type="transmembrane region" description="Helical" evidence="4">
    <location>
        <begin position="212"/>
        <end position="234"/>
    </location>
</feature>
<dbReference type="PROSITE" id="PS50850">
    <property type="entry name" value="MFS"/>
    <property type="match status" value="1"/>
</dbReference>
<feature type="transmembrane region" description="Helical" evidence="4">
    <location>
        <begin position="104"/>
        <end position="126"/>
    </location>
</feature>
<keyword evidence="4" id="KW-0472">Membrane</keyword>
<feature type="transmembrane region" description="Helical" evidence="4">
    <location>
        <begin position="300"/>
        <end position="320"/>
    </location>
</feature>
<reference evidence="6 7" key="1">
    <citation type="submission" date="2020-03" db="EMBL/GenBank/DDBJ databases">
        <title>Draft Genome Sequence of Cudoniella acicularis.</title>
        <authorList>
            <person name="Buettner E."/>
            <person name="Kellner H."/>
        </authorList>
    </citation>
    <scope>NUCLEOTIDE SEQUENCE [LARGE SCALE GENOMIC DNA]</scope>
    <source>
        <strain evidence="6 7">DSM 108380</strain>
    </source>
</reference>
<dbReference type="InterPro" id="IPR011701">
    <property type="entry name" value="MFS"/>
</dbReference>
<feature type="transmembrane region" description="Helical" evidence="4">
    <location>
        <begin position="273"/>
        <end position="294"/>
    </location>
</feature>
<dbReference type="GO" id="GO:0022857">
    <property type="term" value="F:transmembrane transporter activity"/>
    <property type="evidence" value="ECO:0007669"/>
    <property type="project" value="InterPro"/>
</dbReference>
<feature type="transmembrane region" description="Helical" evidence="4">
    <location>
        <begin position="68"/>
        <end position="92"/>
    </location>
</feature>
<evidence type="ECO:0000256" key="3">
    <source>
        <dbReference type="SAM" id="MobiDB-lite"/>
    </source>
</evidence>
<feature type="transmembrane region" description="Helical" evidence="4">
    <location>
        <begin position="138"/>
        <end position="159"/>
    </location>
</feature>
<dbReference type="GO" id="GO:0016020">
    <property type="term" value="C:membrane"/>
    <property type="evidence" value="ECO:0007669"/>
    <property type="project" value="UniProtKB-SubCell"/>
</dbReference>
<dbReference type="PANTHER" id="PTHR11360">
    <property type="entry name" value="MONOCARBOXYLATE TRANSPORTER"/>
    <property type="match status" value="1"/>
</dbReference>
<name>A0A8H4RHF6_9HELO</name>
<dbReference type="Gene3D" id="1.20.1250.20">
    <property type="entry name" value="MFS general substrate transporter like domains"/>
    <property type="match status" value="2"/>
</dbReference>
<proteinExistence type="inferred from homology"/>
<feature type="compositionally biased region" description="Polar residues" evidence="3">
    <location>
        <begin position="1"/>
        <end position="20"/>
    </location>
</feature>